<dbReference type="CDD" id="cd18094">
    <property type="entry name" value="SpoU-like_TrmL"/>
    <property type="match status" value="1"/>
</dbReference>
<dbReference type="GO" id="GO:0005737">
    <property type="term" value="C:cytoplasm"/>
    <property type="evidence" value="ECO:0007669"/>
    <property type="project" value="UniProtKB-SubCell"/>
</dbReference>
<dbReference type="InterPro" id="IPR016914">
    <property type="entry name" value="TrmL"/>
</dbReference>
<dbReference type="InterPro" id="IPR029028">
    <property type="entry name" value="Alpha/beta_knot_MTases"/>
</dbReference>
<dbReference type="FunFam" id="3.40.1280.10:FF:000002">
    <property type="entry name" value="Peptidylprolyl isomerase"/>
    <property type="match status" value="1"/>
</dbReference>
<keyword evidence="8" id="KW-0812">Transmembrane</keyword>
<comment type="subcellular location">
    <subcellularLocation>
        <location evidence="6">Cytoplasm</location>
    </subcellularLocation>
</comment>
<dbReference type="HAMAP" id="MF_01885">
    <property type="entry name" value="tRNA_methyltr_TrmL"/>
    <property type="match status" value="1"/>
</dbReference>
<evidence type="ECO:0000256" key="8">
    <source>
        <dbReference type="SAM" id="Phobius"/>
    </source>
</evidence>
<feature type="transmembrane region" description="Helical" evidence="8">
    <location>
        <begin position="7"/>
        <end position="29"/>
    </location>
</feature>
<keyword evidence="2 6" id="KW-0489">Methyltransferase</keyword>
<dbReference type="EMBL" id="LOIC01000009">
    <property type="protein sequence ID" value="OCA56600.1"/>
    <property type="molecule type" value="Genomic_DNA"/>
</dbReference>
<sequence length="184" mass="20701">MKISLHPFLISANLCPLFLGGIMLNIVLFEPEIPPNTGNIIRLCANTGFQLHLIQPLGFTWDDKRLRRAGLDYHEFANVKQHHDYFTFLENEGLTGVSSARLFALTTKGTPAHSAVSYQAGDYLMFGPETRGLPPYVLDNMPPQQKIRIPMLANSRSMNLSNSVAIVVFEAWRQLDYQGAIIRK</sequence>
<keyword evidence="11" id="KW-1185">Reference proteome</keyword>
<proteinExistence type="inferred from homology"/>
<dbReference type="InterPro" id="IPR001537">
    <property type="entry name" value="SpoU_MeTrfase"/>
</dbReference>
<dbReference type="PANTHER" id="PTHR42971:SF1">
    <property type="entry name" value="TRNA (CYTIDINE(34)-2'-O)-METHYLTRANSFERASE"/>
    <property type="match status" value="1"/>
</dbReference>
<feature type="binding site" evidence="6 7">
    <location>
        <position position="149"/>
    </location>
    <ligand>
        <name>S-adenosyl-L-methionine</name>
        <dbReference type="ChEBI" id="CHEBI:59789"/>
    </ligand>
</feature>
<dbReference type="GO" id="GO:0141098">
    <property type="term" value="F:tRNA (cytidine(34)-2'-O)-methyltransferase activity"/>
    <property type="evidence" value="ECO:0007669"/>
    <property type="project" value="RHEA"/>
</dbReference>
<keyword evidence="5 6" id="KW-0819">tRNA processing</keyword>
<dbReference type="NCBIfam" id="TIGR00185">
    <property type="entry name" value="tRNA_yibK_trmL"/>
    <property type="match status" value="1"/>
</dbReference>
<dbReference type="AlphaFoldDB" id="A0A1B8YN63"/>
<evidence type="ECO:0000256" key="1">
    <source>
        <dbReference type="ARBA" id="ARBA00022490"/>
    </source>
</evidence>
<dbReference type="GO" id="GO:0003723">
    <property type="term" value="F:RNA binding"/>
    <property type="evidence" value="ECO:0007669"/>
    <property type="project" value="InterPro"/>
</dbReference>
<organism evidence="10 11">
    <name type="scientific">Photorhabdus namnaonensis</name>
    <dbReference type="NCBI Taxonomy" id="1851568"/>
    <lineage>
        <taxon>Bacteria</taxon>
        <taxon>Pseudomonadati</taxon>
        <taxon>Pseudomonadota</taxon>
        <taxon>Gammaproteobacteria</taxon>
        <taxon>Enterobacterales</taxon>
        <taxon>Morganellaceae</taxon>
        <taxon>Photorhabdus</taxon>
    </lineage>
</organism>
<comment type="catalytic activity">
    <reaction evidence="6">
        <text>cytidine(34) in tRNA + S-adenosyl-L-methionine = 2'-O-methylcytidine(34) in tRNA + S-adenosyl-L-homocysteine + H(+)</text>
        <dbReference type="Rhea" id="RHEA:43084"/>
        <dbReference type="Rhea" id="RHEA-COMP:10331"/>
        <dbReference type="Rhea" id="RHEA-COMP:10332"/>
        <dbReference type="ChEBI" id="CHEBI:15378"/>
        <dbReference type="ChEBI" id="CHEBI:57856"/>
        <dbReference type="ChEBI" id="CHEBI:59789"/>
        <dbReference type="ChEBI" id="CHEBI:74495"/>
        <dbReference type="ChEBI" id="CHEBI:82748"/>
        <dbReference type="EC" id="2.1.1.207"/>
    </reaction>
</comment>
<dbReference type="PIRSF" id="PIRSF029256">
    <property type="entry name" value="SpoU_TrmH_prd"/>
    <property type="match status" value="1"/>
</dbReference>
<comment type="caution">
    <text evidence="10">The sequence shown here is derived from an EMBL/GenBank/DDBJ whole genome shotgun (WGS) entry which is preliminary data.</text>
</comment>
<comment type="similarity">
    <text evidence="6">Belongs to the class IV-like SAM-binding methyltransferase superfamily. RNA methyltransferase TrmH family. TrmL subfamily.</text>
</comment>
<reference evidence="11" key="1">
    <citation type="submission" date="2015-11" db="EMBL/GenBank/DDBJ databases">
        <authorList>
            <person name="Tobias N.J."/>
            <person name="Mishra B."/>
            <person name="Gupta D.K."/>
            <person name="Thines M."/>
            <person name="Stinear T.P."/>
            <person name="Bode H.B."/>
        </authorList>
    </citation>
    <scope>NUCLEOTIDE SEQUENCE [LARGE SCALE GENOMIC DNA]</scope>
    <source>
        <strain evidence="11">PB45.5</strain>
    </source>
</reference>
<accession>A0A1B8YN63</accession>
<evidence type="ECO:0000256" key="7">
    <source>
        <dbReference type="PIRSR" id="PIRSR029256-1"/>
    </source>
</evidence>
<dbReference type="SUPFAM" id="SSF75217">
    <property type="entry name" value="alpha/beta knot"/>
    <property type="match status" value="1"/>
</dbReference>
<dbReference type="GO" id="GO:0002131">
    <property type="term" value="P:wobble position cytosine ribose methylation"/>
    <property type="evidence" value="ECO:0007669"/>
    <property type="project" value="TreeGrafter"/>
</dbReference>
<evidence type="ECO:0000313" key="11">
    <source>
        <dbReference type="Proteomes" id="UP000092665"/>
    </source>
</evidence>
<name>A0A1B8YN63_9GAMM</name>
<dbReference type="InterPro" id="IPR029026">
    <property type="entry name" value="tRNA_m1G_MTases_N"/>
</dbReference>
<evidence type="ECO:0000256" key="4">
    <source>
        <dbReference type="ARBA" id="ARBA00022691"/>
    </source>
</evidence>
<gene>
    <name evidence="6 10" type="primary">trmL</name>
    <name evidence="10" type="ORF">Phpb_00331</name>
</gene>
<dbReference type="GO" id="GO:0141102">
    <property type="term" value="F:tRNA (5-carboxymethylaminomethyluridine(34)-2'-O)-methyltransferase activity"/>
    <property type="evidence" value="ECO:0007669"/>
    <property type="project" value="RHEA"/>
</dbReference>
<dbReference type="PATRIC" id="fig|29488.15.peg.368"/>
<dbReference type="PANTHER" id="PTHR42971">
    <property type="entry name" value="TRNA (CYTIDINE(34)-2'-O)-METHYLTRANSFERASE"/>
    <property type="match status" value="1"/>
</dbReference>
<feature type="domain" description="tRNA/rRNA methyltransferase SpoU type" evidence="9">
    <location>
        <begin position="24"/>
        <end position="168"/>
    </location>
</feature>
<protein>
    <recommendedName>
        <fullName evidence="6">tRNA (cytidine(34)-2'-O)-methyltransferase</fullName>
        <ecNumber evidence="6">2.1.1.207</ecNumber>
    </recommendedName>
    <alternativeName>
        <fullName evidence="6">tRNA (cytidine/uridine-2'-O-)-methyltransferase TrmL</fullName>
    </alternativeName>
</protein>
<feature type="binding site" evidence="6 7">
    <location>
        <position position="105"/>
    </location>
    <ligand>
        <name>S-adenosyl-L-methionine</name>
        <dbReference type="ChEBI" id="CHEBI:59789"/>
    </ligand>
</feature>
<dbReference type="Pfam" id="PF00588">
    <property type="entry name" value="SpoU_methylase"/>
    <property type="match status" value="1"/>
</dbReference>
<evidence type="ECO:0000259" key="9">
    <source>
        <dbReference type="Pfam" id="PF00588"/>
    </source>
</evidence>
<keyword evidence="3 6" id="KW-0808">Transferase</keyword>
<comment type="subunit">
    <text evidence="6">Homodimer.</text>
</comment>
<keyword evidence="8" id="KW-0472">Membrane</keyword>
<keyword evidence="1 6" id="KW-0963">Cytoplasm</keyword>
<comment type="catalytic activity">
    <reaction evidence="6">
        <text>5-carboxymethylaminomethyluridine(34) in tRNA(Leu) + S-adenosyl-L-methionine = 5-carboxymethylaminomethyl-2'-O-methyluridine(34) in tRNA(Leu) + S-adenosyl-L-homocysteine + H(+)</text>
        <dbReference type="Rhea" id="RHEA:43088"/>
        <dbReference type="Rhea" id="RHEA-COMP:10333"/>
        <dbReference type="Rhea" id="RHEA-COMP:10334"/>
        <dbReference type="ChEBI" id="CHEBI:15378"/>
        <dbReference type="ChEBI" id="CHEBI:57856"/>
        <dbReference type="ChEBI" id="CHEBI:59789"/>
        <dbReference type="ChEBI" id="CHEBI:74508"/>
        <dbReference type="ChEBI" id="CHEBI:74511"/>
        <dbReference type="EC" id="2.1.1.207"/>
    </reaction>
</comment>
<dbReference type="GO" id="GO:0042802">
    <property type="term" value="F:identical protein binding"/>
    <property type="evidence" value="ECO:0007669"/>
    <property type="project" value="UniProtKB-ARBA"/>
</dbReference>
<keyword evidence="4 6" id="KW-0949">S-adenosyl-L-methionine</keyword>
<dbReference type="Gene3D" id="3.40.1280.10">
    <property type="match status" value="1"/>
</dbReference>
<dbReference type="Proteomes" id="UP000092665">
    <property type="component" value="Unassembled WGS sequence"/>
</dbReference>
<dbReference type="GO" id="GO:0002132">
    <property type="term" value="P:wobble position uridine ribose methylation"/>
    <property type="evidence" value="ECO:0007669"/>
    <property type="project" value="TreeGrafter"/>
</dbReference>
<evidence type="ECO:0000313" key="10">
    <source>
        <dbReference type="EMBL" id="OCA56600.1"/>
    </source>
</evidence>
<comment type="function">
    <text evidence="6">Methylates the ribose at the nucleotide 34 wobble position in the two leucyl isoacceptors tRNA(Leu)(CmAA) and tRNA(Leu)(cmnm5UmAA). Catalyzes the methyl transfer from S-adenosyl-L-methionine to the 2'-OH of the wobble nucleotide.</text>
</comment>
<keyword evidence="8" id="KW-1133">Transmembrane helix</keyword>
<evidence type="ECO:0000256" key="3">
    <source>
        <dbReference type="ARBA" id="ARBA00022679"/>
    </source>
</evidence>
<evidence type="ECO:0000256" key="6">
    <source>
        <dbReference type="HAMAP-Rule" id="MF_01885"/>
    </source>
</evidence>
<evidence type="ECO:0000256" key="2">
    <source>
        <dbReference type="ARBA" id="ARBA00022603"/>
    </source>
</evidence>
<feature type="binding site" evidence="6 7">
    <location>
        <position position="127"/>
    </location>
    <ligand>
        <name>S-adenosyl-L-methionine</name>
        <dbReference type="ChEBI" id="CHEBI:59789"/>
    </ligand>
</feature>
<feature type="binding site" evidence="6 7">
    <location>
        <position position="157"/>
    </location>
    <ligand>
        <name>S-adenosyl-L-methionine</name>
        <dbReference type="ChEBI" id="CHEBI:59789"/>
    </ligand>
</feature>
<dbReference type="EC" id="2.1.1.207" evidence="6"/>
<evidence type="ECO:0000256" key="5">
    <source>
        <dbReference type="ARBA" id="ARBA00022694"/>
    </source>
</evidence>
<dbReference type="NCBIfam" id="NF007683">
    <property type="entry name" value="PRK10358.1"/>
    <property type="match status" value="1"/>
</dbReference>